<evidence type="ECO:0000313" key="1">
    <source>
        <dbReference type="EMBL" id="PWN53164.1"/>
    </source>
</evidence>
<gene>
    <name evidence="1" type="ORF">IE53DRAFT_208826</name>
</gene>
<protein>
    <submittedName>
        <fullName evidence="1">Uncharacterized protein</fullName>
    </submittedName>
</protein>
<organism evidence="1 2">
    <name type="scientific">Violaceomyces palustris</name>
    <dbReference type="NCBI Taxonomy" id="1673888"/>
    <lineage>
        <taxon>Eukaryota</taxon>
        <taxon>Fungi</taxon>
        <taxon>Dikarya</taxon>
        <taxon>Basidiomycota</taxon>
        <taxon>Ustilaginomycotina</taxon>
        <taxon>Ustilaginomycetes</taxon>
        <taxon>Violaceomycetales</taxon>
        <taxon>Violaceomycetaceae</taxon>
        <taxon>Violaceomyces</taxon>
    </lineage>
</organism>
<accession>A0ACD0P555</accession>
<reference evidence="1 2" key="1">
    <citation type="journal article" date="2018" name="Mol. Biol. Evol.">
        <title>Broad Genomic Sampling Reveals a Smut Pathogenic Ancestry of the Fungal Clade Ustilaginomycotina.</title>
        <authorList>
            <person name="Kijpornyongpan T."/>
            <person name="Mondo S.J."/>
            <person name="Barry K."/>
            <person name="Sandor L."/>
            <person name="Lee J."/>
            <person name="Lipzen A."/>
            <person name="Pangilinan J."/>
            <person name="LaButti K."/>
            <person name="Hainaut M."/>
            <person name="Henrissat B."/>
            <person name="Grigoriev I.V."/>
            <person name="Spatafora J.W."/>
            <person name="Aime M.C."/>
        </authorList>
    </citation>
    <scope>NUCLEOTIDE SEQUENCE [LARGE SCALE GENOMIC DNA]</scope>
    <source>
        <strain evidence="1 2">SA 807</strain>
    </source>
</reference>
<keyword evidence="2" id="KW-1185">Reference proteome</keyword>
<proteinExistence type="predicted"/>
<dbReference type="Proteomes" id="UP000245626">
    <property type="component" value="Unassembled WGS sequence"/>
</dbReference>
<evidence type="ECO:0000313" key="2">
    <source>
        <dbReference type="Proteomes" id="UP000245626"/>
    </source>
</evidence>
<name>A0ACD0P555_9BASI</name>
<sequence length="123" mass="13423">MGHLASFVSPPQTLQPSCWPLSLPFLLPLPSPSSYPHNQPPSHPTGIQSPPSQPFSPFSLLSAHFRLPSPFLLTPFSSLGTLSAARISPQLSRPINPLELERRSPQSIAFFLSQNDPPLSSYL</sequence>
<dbReference type="EMBL" id="KZ819739">
    <property type="protein sequence ID" value="PWN53164.1"/>
    <property type="molecule type" value="Genomic_DNA"/>
</dbReference>